<protein>
    <recommendedName>
        <fullName evidence="5">Probable membrane transporter protein</fullName>
    </recommendedName>
</protein>
<feature type="transmembrane region" description="Helical" evidence="5">
    <location>
        <begin position="306"/>
        <end position="326"/>
    </location>
</feature>
<comment type="caution">
    <text evidence="6">The sequence shown here is derived from an EMBL/GenBank/DDBJ whole genome shotgun (WGS) entry which is preliminary data.</text>
</comment>
<dbReference type="PANTHER" id="PTHR43701:SF2">
    <property type="entry name" value="MEMBRANE TRANSPORTER PROTEIN YJNA-RELATED"/>
    <property type="match status" value="1"/>
</dbReference>
<feature type="transmembrane region" description="Helical" evidence="5">
    <location>
        <begin position="29"/>
        <end position="54"/>
    </location>
</feature>
<proteinExistence type="inferred from homology"/>
<dbReference type="PANTHER" id="PTHR43701">
    <property type="entry name" value="MEMBRANE TRANSPORTER PROTEIN MJ0441-RELATED"/>
    <property type="match status" value="1"/>
</dbReference>
<comment type="similarity">
    <text evidence="5">Belongs to the 4-toluene sulfonate uptake permease (TSUP) (TC 2.A.102) family.</text>
</comment>
<keyword evidence="7" id="KW-1185">Reference proteome</keyword>
<dbReference type="Pfam" id="PF01925">
    <property type="entry name" value="TauE"/>
    <property type="match status" value="1"/>
</dbReference>
<keyword evidence="4 5" id="KW-0472">Membrane</keyword>
<comment type="subcellular location">
    <subcellularLocation>
        <location evidence="5">Cell membrane</location>
        <topology evidence="5">Multi-pass membrane protein</topology>
    </subcellularLocation>
    <subcellularLocation>
        <location evidence="1">Membrane</location>
        <topology evidence="1">Multi-pass membrane protein</topology>
    </subcellularLocation>
</comment>
<gene>
    <name evidence="6" type="ORF">GCM10009433_24490</name>
</gene>
<dbReference type="EMBL" id="BAAAGG010000022">
    <property type="protein sequence ID" value="GAA0763265.1"/>
    <property type="molecule type" value="Genomic_DNA"/>
</dbReference>
<feature type="transmembrane region" description="Helical" evidence="5">
    <location>
        <begin position="164"/>
        <end position="183"/>
    </location>
</feature>
<evidence type="ECO:0000256" key="4">
    <source>
        <dbReference type="ARBA" id="ARBA00023136"/>
    </source>
</evidence>
<keyword evidence="5" id="KW-1003">Cell membrane</keyword>
<dbReference type="InterPro" id="IPR002781">
    <property type="entry name" value="TM_pro_TauE-like"/>
</dbReference>
<organism evidence="6 7">
    <name type="scientific">Psychroflexus lacisalsi</name>
    <dbReference type="NCBI Taxonomy" id="503928"/>
    <lineage>
        <taxon>Bacteria</taxon>
        <taxon>Pseudomonadati</taxon>
        <taxon>Bacteroidota</taxon>
        <taxon>Flavobacteriia</taxon>
        <taxon>Flavobacteriales</taxon>
        <taxon>Flavobacteriaceae</taxon>
        <taxon>Psychroflexus</taxon>
    </lineage>
</organism>
<comment type="caution">
    <text evidence="5">Lacks conserved residue(s) required for the propagation of feature annotation.</text>
</comment>
<sequence>MSSLLDEAVLAFKISLFIDLKEAKATESFAFIASFILVITSCSSAIIYFLAKIINNLSKSIESPTFNVTKVTASALVAFYICILKKEIYLMEIIEILGFFGALIIGIVLGLIGGGGSILTVPVLVYLLMEDPVTATAYSLFVVGTASLVGAVRNMQKGLVDIKTATVFAIPAFIAVYATRKYAVPAIPDSLFTVADFEVTKDVGIMLFFALIMLLASYSMIKNKKEELNDIEVEVKYNYPLIIVEGIVVGFLTGIVGAGGGFLIIPALVLLAKLPMKKAVATSLLIIAVKSLIGFLGDVQNIDIEWSFLGIFTGLSVVGIFLGIWLNKFIDGKKLKKGFGWFVLLMGIYIVYKEFTA</sequence>
<feature type="transmembrane region" description="Helical" evidence="5">
    <location>
        <begin position="203"/>
        <end position="221"/>
    </location>
</feature>
<feature type="transmembrane region" description="Helical" evidence="5">
    <location>
        <begin position="280"/>
        <end position="299"/>
    </location>
</feature>
<name>A0ABP3VR18_9FLAO</name>
<reference evidence="7" key="1">
    <citation type="journal article" date="2019" name="Int. J. Syst. Evol. Microbiol.">
        <title>The Global Catalogue of Microorganisms (GCM) 10K type strain sequencing project: providing services to taxonomists for standard genome sequencing and annotation.</title>
        <authorList>
            <consortium name="The Broad Institute Genomics Platform"/>
            <consortium name="The Broad Institute Genome Sequencing Center for Infectious Disease"/>
            <person name="Wu L."/>
            <person name="Ma J."/>
        </authorList>
    </citation>
    <scope>NUCLEOTIDE SEQUENCE [LARGE SCALE GENOMIC DNA]</scope>
    <source>
        <strain evidence="7">JCM 16231</strain>
    </source>
</reference>
<dbReference type="Proteomes" id="UP001500185">
    <property type="component" value="Unassembled WGS sequence"/>
</dbReference>
<dbReference type="InterPro" id="IPR051598">
    <property type="entry name" value="TSUP/Inactive_protease-like"/>
</dbReference>
<evidence type="ECO:0000256" key="1">
    <source>
        <dbReference type="ARBA" id="ARBA00004141"/>
    </source>
</evidence>
<evidence type="ECO:0000256" key="3">
    <source>
        <dbReference type="ARBA" id="ARBA00022989"/>
    </source>
</evidence>
<accession>A0ABP3VR18</accession>
<evidence type="ECO:0000313" key="7">
    <source>
        <dbReference type="Proteomes" id="UP001500185"/>
    </source>
</evidence>
<keyword evidence="2 5" id="KW-0812">Transmembrane</keyword>
<feature type="transmembrane region" description="Helical" evidence="5">
    <location>
        <begin position="242"/>
        <end position="268"/>
    </location>
</feature>
<feature type="transmembrane region" description="Helical" evidence="5">
    <location>
        <begin position="66"/>
        <end position="84"/>
    </location>
</feature>
<feature type="transmembrane region" description="Helical" evidence="5">
    <location>
        <begin position="338"/>
        <end position="355"/>
    </location>
</feature>
<feature type="transmembrane region" description="Helical" evidence="5">
    <location>
        <begin position="135"/>
        <end position="152"/>
    </location>
</feature>
<evidence type="ECO:0000313" key="6">
    <source>
        <dbReference type="EMBL" id="GAA0763265.1"/>
    </source>
</evidence>
<keyword evidence="3 5" id="KW-1133">Transmembrane helix</keyword>
<feature type="transmembrane region" description="Helical" evidence="5">
    <location>
        <begin position="96"/>
        <end position="129"/>
    </location>
</feature>
<evidence type="ECO:0000256" key="2">
    <source>
        <dbReference type="ARBA" id="ARBA00022692"/>
    </source>
</evidence>
<evidence type="ECO:0000256" key="5">
    <source>
        <dbReference type="RuleBase" id="RU363041"/>
    </source>
</evidence>